<gene>
    <name evidence="2" type="ORF">WOB96_03860</name>
</gene>
<name>A0ABU9D838_9PROT</name>
<keyword evidence="3" id="KW-1185">Reference proteome</keyword>
<organism evidence="2 3">
    <name type="scientific">Thermithiobacillus plumbiphilus</name>
    <dbReference type="NCBI Taxonomy" id="1729899"/>
    <lineage>
        <taxon>Bacteria</taxon>
        <taxon>Pseudomonadati</taxon>
        <taxon>Pseudomonadota</taxon>
        <taxon>Acidithiobacillia</taxon>
        <taxon>Acidithiobacillales</taxon>
        <taxon>Thermithiobacillaceae</taxon>
        <taxon>Thermithiobacillus</taxon>
    </lineage>
</organism>
<keyword evidence="1" id="KW-0472">Membrane</keyword>
<comment type="caution">
    <text evidence="2">The sequence shown here is derived from an EMBL/GenBank/DDBJ whole genome shotgun (WGS) entry which is preliminary data.</text>
</comment>
<evidence type="ECO:0008006" key="4">
    <source>
        <dbReference type="Google" id="ProtNLM"/>
    </source>
</evidence>
<keyword evidence="1" id="KW-1133">Transmembrane helix</keyword>
<dbReference type="Proteomes" id="UP001446205">
    <property type="component" value="Unassembled WGS sequence"/>
</dbReference>
<evidence type="ECO:0000256" key="1">
    <source>
        <dbReference type="SAM" id="Phobius"/>
    </source>
</evidence>
<keyword evidence="1" id="KW-0812">Transmembrane</keyword>
<reference evidence="2 3" key="1">
    <citation type="submission" date="2024-04" db="EMBL/GenBank/DDBJ databases">
        <authorList>
            <person name="Abashina T."/>
            <person name="Shaikin A."/>
        </authorList>
    </citation>
    <scope>NUCLEOTIDE SEQUENCE [LARGE SCALE GENOMIC DNA]</scope>
    <source>
        <strain evidence="2 3">AAFK</strain>
    </source>
</reference>
<feature type="transmembrane region" description="Helical" evidence="1">
    <location>
        <begin position="9"/>
        <end position="27"/>
    </location>
</feature>
<evidence type="ECO:0000313" key="3">
    <source>
        <dbReference type="Proteomes" id="UP001446205"/>
    </source>
</evidence>
<evidence type="ECO:0000313" key="2">
    <source>
        <dbReference type="EMBL" id="MEK8088893.1"/>
    </source>
</evidence>
<proteinExistence type="predicted"/>
<protein>
    <recommendedName>
        <fullName evidence="4">YtkA-like domain-containing protein</fullName>
    </recommendedName>
</protein>
<sequence>MKIDTRKKLLRSLPIILLLGLVLLIFLNRDQLRQFIALTPGENVQQQAECNLGRQPCTAQVAGGEIEVALQPRPLHAMEQGQLRLHTQGIEIRGAQIDFTMADMDMGLNRFTLKPAGNGQWQAAITLPVCMQGSSEWIATLALEDAQGKHWQLRWPLTVAASASTAHQ</sequence>
<dbReference type="RefSeq" id="WP_341369960.1">
    <property type="nucleotide sequence ID" value="NZ_JBBPCO010000003.1"/>
</dbReference>
<dbReference type="EMBL" id="JBBPCO010000003">
    <property type="protein sequence ID" value="MEK8088893.1"/>
    <property type="molecule type" value="Genomic_DNA"/>
</dbReference>
<accession>A0ABU9D838</accession>